<sequence>MKNFLVNEEFTILEFAPEDGFILTDYKSFDWGEGQRLLAVSVHIHDKMTITGMGKMDIPVSGIGEDEELLKIKTFDSLPYKIQNRTLFTLVEPLDSLGYKRLKHWP</sequence>
<accession>A0A382BDX9</accession>
<reference evidence="1" key="1">
    <citation type="submission" date="2018-05" db="EMBL/GenBank/DDBJ databases">
        <authorList>
            <person name="Lanie J.A."/>
            <person name="Ng W.-L."/>
            <person name="Kazmierczak K.M."/>
            <person name="Andrzejewski T.M."/>
            <person name="Davidsen T.M."/>
            <person name="Wayne K.J."/>
            <person name="Tettelin H."/>
            <person name="Glass J.I."/>
            <person name="Rusch D."/>
            <person name="Podicherti R."/>
            <person name="Tsui H.-C.T."/>
            <person name="Winkler M.E."/>
        </authorList>
    </citation>
    <scope>NUCLEOTIDE SEQUENCE</scope>
</reference>
<proteinExistence type="predicted"/>
<protein>
    <submittedName>
        <fullName evidence="1">Uncharacterized protein</fullName>
    </submittedName>
</protein>
<dbReference type="AlphaFoldDB" id="A0A382BDX9"/>
<gene>
    <name evidence="1" type="ORF">METZ01_LOCUS164683</name>
</gene>
<name>A0A382BDX9_9ZZZZ</name>
<evidence type="ECO:0000313" key="1">
    <source>
        <dbReference type="EMBL" id="SVB11829.1"/>
    </source>
</evidence>
<dbReference type="EMBL" id="UINC01029320">
    <property type="protein sequence ID" value="SVB11829.1"/>
    <property type="molecule type" value="Genomic_DNA"/>
</dbReference>
<organism evidence="1">
    <name type="scientific">marine metagenome</name>
    <dbReference type="NCBI Taxonomy" id="408172"/>
    <lineage>
        <taxon>unclassified sequences</taxon>
        <taxon>metagenomes</taxon>
        <taxon>ecological metagenomes</taxon>
    </lineage>
</organism>